<name>A0A2A5W7K3_9GAMM</name>
<dbReference type="Proteomes" id="UP000219329">
    <property type="component" value="Unassembled WGS sequence"/>
</dbReference>
<dbReference type="AlphaFoldDB" id="A0A2A5W7K3"/>
<protein>
    <recommendedName>
        <fullName evidence="1">DUF1722 domain-containing protein</fullName>
    </recommendedName>
</protein>
<organism evidence="2 3">
    <name type="scientific">OM182 bacterium MED-G28</name>
    <dbReference type="NCBI Taxonomy" id="1986256"/>
    <lineage>
        <taxon>Bacteria</taxon>
        <taxon>Pseudomonadati</taxon>
        <taxon>Pseudomonadota</taxon>
        <taxon>Gammaproteobacteria</taxon>
        <taxon>OMG group</taxon>
        <taxon>OM182 clade</taxon>
    </lineage>
</organism>
<dbReference type="PANTHER" id="PTHR30087:SF0">
    <property type="entry name" value="INNER MEMBRANE PROTEIN"/>
    <property type="match status" value="1"/>
</dbReference>
<dbReference type="PANTHER" id="PTHR30087">
    <property type="entry name" value="INNER MEMBRANE PROTEIN"/>
    <property type="match status" value="1"/>
</dbReference>
<sequence length="315" mass="35632">MSKIKIGISSCLLGEEVRFNGGHKHSSICTKELSKYFKFKSVCPEMGIGLGVPRKPIRLVGETQQPRAVAVDDSTIDVTDKLKAFAKKTVPQLQDISGYIFIKGSPSCGVFRVKVYRENGMPNENPGSGIFAKAIMENFPLLPVEEAGRLSDPVLKENFINRVFAYNAWQQLIQGDFKISDLTDFHSRYKYTLMSHNSDACLKLGRMLANPGTITIQELAHNYIDLFMQTLSCKATRKTNTNVLMHLQGYLKNKLDRKQTESLCEVIEQYRVGILPIIVPISLLKGFFHSHPNKYIQQQAFLQPYPEDLSLRNRI</sequence>
<dbReference type="EMBL" id="NTJZ01000018">
    <property type="protein sequence ID" value="PDH32341.1"/>
    <property type="molecule type" value="Genomic_DNA"/>
</dbReference>
<dbReference type="Pfam" id="PF08349">
    <property type="entry name" value="DUF1722"/>
    <property type="match status" value="1"/>
</dbReference>
<evidence type="ECO:0000313" key="2">
    <source>
        <dbReference type="EMBL" id="PDH32341.1"/>
    </source>
</evidence>
<evidence type="ECO:0000259" key="1">
    <source>
        <dbReference type="Pfam" id="PF08349"/>
    </source>
</evidence>
<feature type="domain" description="DUF1722" evidence="1">
    <location>
        <begin position="190"/>
        <end position="306"/>
    </location>
</feature>
<dbReference type="InterPro" id="IPR017087">
    <property type="entry name" value="UCP037004"/>
</dbReference>
<proteinExistence type="predicted"/>
<evidence type="ECO:0000313" key="3">
    <source>
        <dbReference type="Proteomes" id="UP000219329"/>
    </source>
</evidence>
<comment type="caution">
    <text evidence="2">The sequence shown here is derived from an EMBL/GenBank/DDBJ whole genome shotgun (WGS) entry which is preliminary data.</text>
</comment>
<accession>A0A2A5W7K3</accession>
<dbReference type="Pfam" id="PF04463">
    <property type="entry name" value="2-thiour_desulf"/>
    <property type="match status" value="1"/>
</dbReference>
<dbReference type="InterPro" id="IPR007553">
    <property type="entry name" value="2-thiour_desulf"/>
</dbReference>
<reference evidence="2 3" key="1">
    <citation type="submission" date="2017-08" db="EMBL/GenBank/DDBJ databases">
        <title>Fine stratification of microbial communities through a metagenomic profile of the photic zone.</title>
        <authorList>
            <person name="Haro-Moreno J.M."/>
            <person name="Lopez-Perez M."/>
            <person name="De La Torre J."/>
            <person name="Picazo A."/>
            <person name="Camacho A."/>
            <person name="Rodriguez-Valera F."/>
        </authorList>
    </citation>
    <scope>NUCLEOTIDE SEQUENCE [LARGE SCALE GENOMIC DNA]</scope>
    <source>
        <strain evidence="2">MED-G28</strain>
    </source>
</reference>
<dbReference type="PIRSF" id="PIRSF037004">
    <property type="entry name" value="UCP037004"/>
    <property type="match status" value="1"/>
</dbReference>
<dbReference type="InterPro" id="IPR013560">
    <property type="entry name" value="DUF1722"/>
</dbReference>
<gene>
    <name evidence="2" type="ORF">CNF02_12380</name>
</gene>